<evidence type="ECO:0000313" key="3">
    <source>
        <dbReference type="Proteomes" id="UP000290287"/>
    </source>
</evidence>
<sequence length="102" mass="11527">MKAISFHLCIVLLFIPAITVGSEVCSSLTKSISDEPKEQQQQRMIANEEMIIAYLKRQGCITKDMSEKQISRMVNAYLSTQTNHSEKKHKKPSLNSPKSNSE</sequence>
<gene>
    <name evidence="2" type="ORF">CS022_03090</name>
</gene>
<name>A0A4Q0YZJ2_9GAMM</name>
<accession>A0A4Q0YZJ2</accession>
<evidence type="ECO:0000256" key="1">
    <source>
        <dbReference type="SAM" id="MobiDB-lite"/>
    </source>
</evidence>
<comment type="caution">
    <text evidence="2">The sequence shown here is derived from an EMBL/GenBank/DDBJ whole genome shotgun (WGS) entry which is preliminary data.</text>
</comment>
<reference evidence="2 3" key="1">
    <citation type="submission" date="2017-10" db="EMBL/GenBank/DDBJ databases">
        <title>Nyctiphanis sp. nov., isolated from the stomach of the euphausiid Nyctiphanes simplex (Hansen, 1911) in the Gulf of California.</title>
        <authorList>
            <person name="Gomez-Gil B."/>
            <person name="Aguilar-Mendez M."/>
            <person name="Lopez-Cortes A."/>
            <person name="Gomez-Gutierrez J."/>
            <person name="Roque A."/>
            <person name="Lang E."/>
            <person name="Gonzalez-Castillo A."/>
        </authorList>
    </citation>
    <scope>NUCLEOTIDE SEQUENCE [LARGE SCALE GENOMIC DNA]</scope>
    <source>
        <strain evidence="2 3">CAIM 600</strain>
    </source>
</reference>
<protein>
    <submittedName>
        <fullName evidence="2">Uncharacterized protein</fullName>
    </submittedName>
</protein>
<dbReference type="AlphaFoldDB" id="A0A4Q0YZJ2"/>
<feature type="compositionally biased region" description="Low complexity" evidence="1">
    <location>
        <begin position="93"/>
        <end position="102"/>
    </location>
</feature>
<dbReference type="RefSeq" id="WP_129121041.1">
    <property type="nucleotide sequence ID" value="NZ_PEIB01000002.1"/>
</dbReference>
<dbReference type="EMBL" id="PEIB01000002">
    <property type="protein sequence ID" value="RXJ74571.1"/>
    <property type="molecule type" value="Genomic_DNA"/>
</dbReference>
<keyword evidence="3" id="KW-1185">Reference proteome</keyword>
<dbReference type="Proteomes" id="UP000290287">
    <property type="component" value="Unassembled WGS sequence"/>
</dbReference>
<proteinExistence type="predicted"/>
<feature type="region of interest" description="Disordered" evidence="1">
    <location>
        <begin position="79"/>
        <end position="102"/>
    </location>
</feature>
<organism evidence="2 3">
    <name type="scientific">Veronia nyctiphanis</name>
    <dbReference type="NCBI Taxonomy" id="1278244"/>
    <lineage>
        <taxon>Bacteria</taxon>
        <taxon>Pseudomonadati</taxon>
        <taxon>Pseudomonadota</taxon>
        <taxon>Gammaproteobacteria</taxon>
        <taxon>Vibrionales</taxon>
        <taxon>Vibrionaceae</taxon>
        <taxon>Veronia</taxon>
    </lineage>
</organism>
<evidence type="ECO:0000313" key="2">
    <source>
        <dbReference type="EMBL" id="RXJ74571.1"/>
    </source>
</evidence>